<dbReference type="SMART" id="SM00421">
    <property type="entry name" value="HTH_LUXR"/>
    <property type="match status" value="1"/>
</dbReference>
<evidence type="ECO:0000256" key="1">
    <source>
        <dbReference type="ARBA" id="ARBA00023125"/>
    </source>
</evidence>
<comment type="caution">
    <text evidence="3">The sequence shown here is derived from an EMBL/GenBank/DDBJ whole genome shotgun (WGS) entry which is preliminary data.</text>
</comment>
<dbReference type="InterPro" id="IPR000792">
    <property type="entry name" value="Tscrpt_reg_LuxR_C"/>
</dbReference>
<protein>
    <submittedName>
        <fullName evidence="3">LuxR C-terminal-related transcriptional regulator</fullName>
    </submittedName>
</protein>
<proteinExistence type="predicted"/>
<organism evidence="3 4">
    <name type="scientific">Serratia fonticola</name>
    <dbReference type="NCBI Taxonomy" id="47917"/>
    <lineage>
        <taxon>Bacteria</taxon>
        <taxon>Pseudomonadati</taxon>
        <taxon>Pseudomonadota</taxon>
        <taxon>Gammaproteobacteria</taxon>
        <taxon>Enterobacterales</taxon>
        <taxon>Yersiniaceae</taxon>
        <taxon>Serratia</taxon>
    </lineage>
</organism>
<reference evidence="3" key="1">
    <citation type="submission" date="2023-08" db="EMBL/GenBank/DDBJ databases">
        <title>The Comparative Genomic Analysis of Yersiniaceae from Polar Regions.</title>
        <authorList>
            <person name="Goncharov A."/>
            <person name="Aslanov B."/>
            <person name="Kolodzhieva V."/>
            <person name="Azarov D."/>
            <person name="Mochov A."/>
            <person name="Lebedeva E."/>
        </authorList>
    </citation>
    <scope>NUCLEOTIDE SEQUENCE</scope>
    <source>
        <strain evidence="3">Vf</strain>
    </source>
</reference>
<feature type="domain" description="HTH luxR-type" evidence="2">
    <location>
        <begin position="111"/>
        <end position="176"/>
    </location>
</feature>
<name>A0AAJ1YBJ0_SERFO</name>
<dbReference type="InterPro" id="IPR036388">
    <property type="entry name" value="WH-like_DNA-bd_sf"/>
</dbReference>
<dbReference type="Proteomes" id="UP001224622">
    <property type="component" value="Unassembled WGS sequence"/>
</dbReference>
<dbReference type="AlphaFoldDB" id="A0AAJ1YBJ0"/>
<dbReference type="EMBL" id="JAVIGA010000012">
    <property type="protein sequence ID" value="MDQ9127380.1"/>
    <property type="molecule type" value="Genomic_DNA"/>
</dbReference>
<dbReference type="RefSeq" id="WP_074031297.1">
    <property type="nucleotide sequence ID" value="NZ_JAVIGA010000012.1"/>
</dbReference>
<dbReference type="InterPro" id="IPR016032">
    <property type="entry name" value="Sig_transdc_resp-reg_C-effctor"/>
</dbReference>
<dbReference type="Pfam" id="PF00196">
    <property type="entry name" value="GerE"/>
    <property type="match status" value="1"/>
</dbReference>
<dbReference type="GO" id="GO:0003677">
    <property type="term" value="F:DNA binding"/>
    <property type="evidence" value="ECO:0007669"/>
    <property type="project" value="UniProtKB-KW"/>
</dbReference>
<sequence length="177" mass="20334">MNIAIFDQNHFYANGLKVIINEFLSQGANITINESSLLSTAHLVIRTPALSSWEEWQSAFNHPQTLYIYHRLLPADPLRRDNALYRGDPLGMTLNTLKQHLHRCPDEEIPPPSINRTLSDTEIQVLKLIKRGWSDSVIAAHCRLRTKTVSLTRCNAIKKMGLHNRLELYQLLSKLHF</sequence>
<keyword evidence="1" id="KW-0238">DNA-binding</keyword>
<dbReference type="GO" id="GO:0006355">
    <property type="term" value="P:regulation of DNA-templated transcription"/>
    <property type="evidence" value="ECO:0007669"/>
    <property type="project" value="InterPro"/>
</dbReference>
<dbReference type="SUPFAM" id="SSF46894">
    <property type="entry name" value="C-terminal effector domain of the bipartite response regulators"/>
    <property type="match status" value="1"/>
</dbReference>
<evidence type="ECO:0000313" key="3">
    <source>
        <dbReference type="EMBL" id="MDQ9127380.1"/>
    </source>
</evidence>
<gene>
    <name evidence="3" type="ORF">RDT67_13145</name>
</gene>
<accession>A0AAJ1YBJ0</accession>
<evidence type="ECO:0000313" key="4">
    <source>
        <dbReference type="Proteomes" id="UP001224622"/>
    </source>
</evidence>
<dbReference type="Gene3D" id="1.10.10.10">
    <property type="entry name" value="Winged helix-like DNA-binding domain superfamily/Winged helix DNA-binding domain"/>
    <property type="match status" value="1"/>
</dbReference>
<evidence type="ECO:0000259" key="2">
    <source>
        <dbReference type="PROSITE" id="PS50043"/>
    </source>
</evidence>
<dbReference type="PROSITE" id="PS50043">
    <property type="entry name" value="HTH_LUXR_2"/>
    <property type="match status" value="1"/>
</dbReference>